<gene>
    <name evidence="2" type="ORF">BD289DRAFT_439346</name>
</gene>
<dbReference type="GO" id="GO:0003714">
    <property type="term" value="F:transcription corepressor activity"/>
    <property type="evidence" value="ECO:0007669"/>
    <property type="project" value="InterPro"/>
</dbReference>
<feature type="compositionally biased region" description="Polar residues" evidence="1">
    <location>
        <begin position="219"/>
        <end position="230"/>
    </location>
</feature>
<dbReference type="AlphaFoldDB" id="A0A2T3A1Q0"/>
<keyword evidence="3" id="KW-1185">Reference proteome</keyword>
<feature type="region of interest" description="Disordered" evidence="1">
    <location>
        <begin position="219"/>
        <end position="243"/>
    </location>
</feature>
<name>A0A2T3A1Q0_9PEZI</name>
<evidence type="ECO:0000256" key="1">
    <source>
        <dbReference type="SAM" id="MobiDB-lite"/>
    </source>
</evidence>
<protein>
    <submittedName>
        <fullName evidence="2">Transcription factor Opi1-domain-containing protein</fullName>
    </submittedName>
</protein>
<feature type="region of interest" description="Disordered" evidence="1">
    <location>
        <begin position="382"/>
        <end position="406"/>
    </location>
</feature>
<dbReference type="GO" id="GO:0005634">
    <property type="term" value="C:nucleus"/>
    <property type="evidence" value="ECO:0007669"/>
    <property type="project" value="TreeGrafter"/>
</dbReference>
<organism evidence="2 3">
    <name type="scientific">Coniella lustricola</name>
    <dbReference type="NCBI Taxonomy" id="2025994"/>
    <lineage>
        <taxon>Eukaryota</taxon>
        <taxon>Fungi</taxon>
        <taxon>Dikarya</taxon>
        <taxon>Ascomycota</taxon>
        <taxon>Pezizomycotina</taxon>
        <taxon>Sordariomycetes</taxon>
        <taxon>Sordariomycetidae</taxon>
        <taxon>Diaporthales</taxon>
        <taxon>Schizoparmaceae</taxon>
        <taxon>Coniella</taxon>
    </lineage>
</organism>
<dbReference type="Proteomes" id="UP000241462">
    <property type="component" value="Unassembled WGS sequence"/>
</dbReference>
<dbReference type="PANTHER" id="PTHR38406:SF1">
    <property type="entry name" value="TRANSCRIPTIONAL REPRESSOR OPI1"/>
    <property type="match status" value="1"/>
</dbReference>
<feature type="region of interest" description="Disordered" evidence="1">
    <location>
        <begin position="133"/>
        <end position="185"/>
    </location>
</feature>
<evidence type="ECO:0000313" key="2">
    <source>
        <dbReference type="EMBL" id="PSR81238.1"/>
    </source>
</evidence>
<feature type="compositionally biased region" description="Basic and acidic residues" evidence="1">
    <location>
        <begin position="397"/>
        <end position="406"/>
    </location>
</feature>
<dbReference type="GO" id="GO:0005783">
    <property type="term" value="C:endoplasmic reticulum"/>
    <property type="evidence" value="ECO:0007669"/>
    <property type="project" value="TreeGrafter"/>
</dbReference>
<accession>A0A2T3A1Q0</accession>
<feature type="compositionally biased region" description="Low complexity" evidence="1">
    <location>
        <begin position="382"/>
        <end position="393"/>
    </location>
</feature>
<dbReference type="OrthoDB" id="2441642at2759"/>
<reference evidence="2 3" key="1">
    <citation type="journal article" date="2018" name="Mycol. Prog.">
        <title>Coniella lustricola, a new species from submerged detritus.</title>
        <authorList>
            <person name="Raudabaugh D.B."/>
            <person name="Iturriaga T."/>
            <person name="Carver A."/>
            <person name="Mondo S."/>
            <person name="Pangilinan J."/>
            <person name="Lipzen A."/>
            <person name="He G."/>
            <person name="Amirebrahimi M."/>
            <person name="Grigoriev I.V."/>
            <person name="Miller A.N."/>
        </authorList>
    </citation>
    <scope>NUCLEOTIDE SEQUENCE [LARGE SCALE GENOMIC DNA]</scope>
    <source>
        <strain evidence="2 3">B22-T-1</strain>
    </source>
</reference>
<dbReference type="Pfam" id="PF08618">
    <property type="entry name" value="Opi1"/>
    <property type="match status" value="1"/>
</dbReference>
<dbReference type="STRING" id="2025994.A0A2T3A1Q0"/>
<dbReference type="GO" id="GO:0030968">
    <property type="term" value="P:endoplasmic reticulum unfolded protein response"/>
    <property type="evidence" value="ECO:0007669"/>
    <property type="project" value="TreeGrafter"/>
</dbReference>
<sequence>MACGMVSMLLLAHNYRAQLLGTCGAIALANLLCPLLPDFVSSPQHKNPTSPATHFGTPRAPEAEPLLSLVLSSGSVLARPIEGTVTAYTTTKNFSPGFIKTPVEYVEGVVGSGFHMTGIEGGVRWFFRGKGRHPSSHDLETGENSHKRRKVDNRSSSPSRIQRGESPRVVAAFPGSRSPEIEPWGLGEKERRLSVGTIDTLPAYDDARSPAYSENALTASNEKSMANNELSAHSGSRSSSSTNNAAWQHRLMMSTSGLSIAMSEESLRSLKYCLSWLRWANDHIGRVIMALKDALEKYDNEHSSNAAMKMENGTADNSEHARNELNARVAALRSDVLKTLTGVIETVSKYTGGALPENARVLVKRHLQSLPQRFMLATKENANANAQGGNSAATTGEEAKEKDVREGAQRVVVMAKEGLDMMAQVSFVLDGTIVSAEDWCERLGRKKRDQRDDSTAQDEQQQAATRDEVQEKPQTVPFAGAPVVTDEDTKMQG</sequence>
<dbReference type="GO" id="GO:0008654">
    <property type="term" value="P:phospholipid biosynthetic process"/>
    <property type="evidence" value="ECO:0007669"/>
    <property type="project" value="TreeGrafter"/>
</dbReference>
<dbReference type="InParanoid" id="A0A2T3A1Q0"/>
<feature type="region of interest" description="Disordered" evidence="1">
    <location>
        <begin position="445"/>
        <end position="493"/>
    </location>
</feature>
<dbReference type="PANTHER" id="PTHR38406">
    <property type="entry name" value="TRANSCRIPTIONAL REPRESSOR OPI1"/>
    <property type="match status" value="1"/>
</dbReference>
<feature type="compositionally biased region" description="Basic and acidic residues" evidence="1">
    <location>
        <begin position="445"/>
        <end position="454"/>
    </location>
</feature>
<proteinExistence type="predicted"/>
<dbReference type="InterPro" id="IPR013927">
    <property type="entry name" value="TF_Opi1_Ccg-8"/>
</dbReference>
<feature type="compositionally biased region" description="Basic and acidic residues" evidence="1">
    <location>
        <begin position="135"/>
        <end position="145"/>
    </location>
</feature>
<evidence type="ECO:0000313" key="3">
    <source>
        <dbReference type="Proteomes" id="UP000241462"/>
    </source>
</evidence>
<feature type="compositionally biased region" description="Low complexity" evidence="1">
    <location>
        <begin position="231"/>
        <end position="241"/>
    </location>
</feature>
<dbReference type="GO" id="GO:0006357">
    <property type="term" value="P:regulation of transcription by RNA polymerase II"/>
    <property type="evidence" value="ECO:0007669"/>
    <property type="project" value="TreeGrafter"/>
</dbReference>
<dbReference type="EMBL" id="KZ678507">
    <property type="protein sequence ID" value="PSR81238.1"/>
    <property type="molecule type" value="Genomic_DNA"/>
</dbReference>